<sequence length="112" mass="13566">MKVDLIELQKKIQQERNDNEEFTKLVLTHRIDNKIKEYIRYLVQHGVNERKIMNVDDDEQHEEAYVNAQDLSNVLEMESHCVLIVKYKEWEDYYYRFLRREGLSIFSVLNAG</sequence>
<reference evidence="1 2" key="1">
    <citation type="journal article" date="2019" name="Sci. Rep.">
        <title>Orb-weaving spider Araneus ventricosus genome elucidates the spidroin gene catalogue.</title>
        <authorList>
            <person name="Kono N."/>
            <person name="Nakamura H."/>
            <person name="Ohtoshi R."/>
            <person name="Moran D.A.P."/>
            <person name="Shinohara A."/>
            <person name="Yoshida Y."/>
            <person name="Fujiwara M."/>
            <person name="Mori M."/>
            <person name="Tomita M."/>
            <person name="Arakawa K."/>
        </authorList>
    </citation>
    <scope>NUCLEOTIDE SEQUENCE [LARGE SCALE GENOMIC DNA]</scope>
</reference>
<comment type="caution">
    <text evidence="1">The sequence shown here is derived from an EMBL/GenBank/DDBJ whole genome shotgun (WGS) entry which is preliminary data.</text>
</comment>
<dbReference type="AlphaFoldDB" id="A0A4Y2MUS8"/>
<organism evidence="1 2">
    <name type="scientific">Araneus ventricosus</name>
    <name type="common">Orbweaver spider</name>
    <name type="synonym">Epeira ventricosa</name>
    <dbReference type="NCBI Taxonomy" id="182803"/>
    <lineage>
        <taxon>Eukaryota</taxon>
        <taxon>Metazoa</taxon>
        <taxon>Ecdysozoa</taxon>
        <taxon>Arthropoda</taxon>
        <taxon>Chelicerata</taxon>
        <taxon>Arachnida</taxon>
        <taxon>Araneae</taxon>
        <taxon>Araneomorphae</taxon>
        <taxon>Entelegynae</taxon>
        <taxon>Araneoidea</taxon>
        <taxon>Araneidae</taxon>
        <taxon>Araneus</taxon>
    </lineage>
</organism>
<protein>
    <submittedName>
        <fullName evidence="1">Uncharacterized protein</fullName>
    </submittedName>
</protein>
<dbReference type="EMBL" id="BGPR01007989">
    <property type="protein sequence ID" value="GBN30835.1"/>
    <property type="molecule type" value="Genomic_DNA"/>
</dbReference>
<name>A0A4Y2MUS8_ARAVE</name>
<dbReference type="Proteomes" id="UP000499080">
    <property type="component" value="Unassembled WGS sequence"/>
</dbReference>
<proteinExistence type="predicted"/>
<evidence type="ECO:0000313" key="1">
    <source>
        <dbReference type="EMBL" id="GBN30835.1"/>
    </source>
</evidence>
<accession>A0A4Y2MUS8</accession>
<keyword evidence="2" id="KW-1185">Reference proteome</keyword>
<gene>
    <name evidence="1" type="ORF">AVEN_210851_1</name>
</gene>
<evidence type="ECO:0000313" key="2">
    <source>
        <dbReference type="Proteomes" id="UP000499080"/>
    </source>
</evidence>